<dbReference type="AlphaFoldDB" id="A0A9D8PMH8"/>
<dbReference type="EMBL" id="JAFGIX010000021">
    <property type="protein sequence ID" value="MBN1572374.1"/>
    <property type="molecule type" value="Genomic_DNA"/>
</dbReference>
<protein>
    <submittedName>
        <fullName evidence="1">C-GCAxxG-C-C family protein</fullName>
    </submittedName>
</protein>
<evidence type="ECO:0000313" key="2">
    <source>
        <dbReference type="Proteomes" id="UP000809273"/>
    </source>
</evidence>
<gene>
    <name evidence="1" type="ORF">JW984_04175</name>
</gene>
<reference evidence="1" key="2">
    <citation type="submission" date="2021-01" db="EMBL/GenBank/DDBJ databases">
        <authorList>
            <person name="Hahn C.R."/>
            <person name="Youssef N.H."/>
            <person name="Elshahed M."/>
        </authorList>
    </citation>
    <scope>NUCLEOTIDE SEQUENCE</scope>
    <source>
        <strain evidence="1">Zod_Metabat.24</strain>
    </source>
</reference>
<sequence length="319" mass="34902">MKSSTRGRLYLVKNLNCALATVEALQDLTGTRDDLILKAVTGLEGGVVASGSTCGVLTAGAIFIAQFFDKEIAKGGPAAEALLLKKVGKYVDWFGGRFRTTLCSGRSRVDFYTAWGQIRYFVPGDRLFRCIRHIGESVRFVEENVKAGLDFADLSHEAKNNMSCAGEVLRRVDERTGIGIDMGPLERISIVHNGGVGLSGGVCGALAGSVIAVNSIFGMDVRSSNFPRNVRDFIVGHLNLILKRPVGMPEPFGLGREIVSEFKREAGSVNCSEIVRRKFRDLADFEAFYPKSDRCHKLIDFASEISCRTIEKWSHKGSI</sequence>
<proteinExistence type="predicted"/>
<dbReference type="Pfam" id="PF09719">
    <property type="entry name" value="C_GCAxxG_C_C"/>
    <property type="match status" value="2"/>
</dbReference>
<evidence type="ECO:0000313" key="1">
    <source>
        <dbReference type="EMBL" id="MBN1572374.1"/>
    </source>
</evidence>
<comment type="caution">
    <text evidence="1">The sequence shown here is derived from an EMBL/GenBank/DDBJ whole genome shotgun (WGS) entry which is preliminary data.</text>
</comment>
<dbReference type="Proteomes" id="UP000809273">
    <property type="component" value="Unassembled WGS sequence"/>
</dbReference>
<reference evidence="1" key="1">
    <citation type="journal article" date="2021" name="Environ. Microbiol.">
        <title>Genomic characterization of three novel Desulfobacterota classes expand the metabolic and phylogenetic diversity of the phylum.</title>
        <authorList>
            <person name="Murphy C.L."/>
            <person name="Biggerstaff J."/>
            <person name="Eichhorn A."/>
            <person name="Ewing E."/>
            <person name="Shahan R."/>
            <person name="Soriano D."/>
            <person name="Stewart S."/>
            <person name="VanMol K."/>
            <person name="Walker R."/>
            <person name="Walters P."/>
            <person name="Elshahed M.S."/>
            <person name="Youssef N.H."/>
        </authorList>
    </citation>
    <scope>NUCLEOTIDE SEQUENCE</scope>
    <source>
        <strain evidence="1">Zod_Metabat.24</strain>
    </source>
</reference>
<name>A0A9D8PMH8_9DELT</name>
<dbReference type="InterPro" id="IPR010181">
    <property type="entry name" value="CGCAxxGCC_motif"/>
</dbReference>
<accession>A0A9D8PMH8</accession>
<organism evidence="1 2">
    <name type="scientific">Candidatus Zymogenus saltonus</name>
    <dbReference type="NCBI Taxonomy" id="2844893"/>
    <lineage>
        <taxon>Bacteria</taxon>
        <taxon>Deltaproteobacteria</taxon>
        <taxon>Candidatus Zymogenia</taxon>
        <taxon>Candidatus Zymogeniales</taxon>
        <taxon>Candidatus Zymogenaceae</taxon>
        <taxon>Candidatus Zymogenus</taxon>
    </lineage>
</organism>